<protein>
    <submittedName>
        <fullName evidence="1">Uncharacterized protein</fullName>
    </submittedName>
</protein>
<reference evidence="1 2" key="1">
    <citation type="submission" date="2018-04" db="EMBL/GenBank/DDBJ databases">
        <title>Draft genome sequence of Pseudomonas syringae pv. actinidiae biovar 1 strains isolated from kiwifruit in Kagawa prefecture.</title>
        <authorList>
            <person name="Tabuchi M."/>
            <person name="Saito M."/>
            <person name="Fujiwara S."/>
            <person name="Sasa N."/>
            <person name="Akimitsu K."/>
            <person name="Gomi K."/>
            <person name="Konishi-Sugita S."/>
            <person name="Hamano K."/>
            <person name="Kataoka I."/>
        </authorList>
    </citation>
    <scope>NUCLEOTIDE SEQUENCE [LARGE SCALE GENOMIC DNA]</scope>
    <source>
        <strain evidence="1 2">MAFF212206</strain>
    </source>
</reference>
<name>A0A2V0QKH1_PSESF</name>
<dbReference type="AlphaFoldDB" id="A0A2V0QKH1"/>
<sequence>MNEYDLSKRDDSRHESRCSGRYKGGMLMDFDCHNLLAYKAGQVTCV</sequence>
<dbReference type="Proteomes" id="UP000247480">
    <property type="component" value="Unassembled WGS sequence"/>
</dbReference>
<evidence type="ECO:0000313" key="2">
    <source>
        <dbReference type="Proteomes" id="UP000247480"/>
    </source>
</evidence>
<gene>
    <name evidence="1" type="ORF">KPSA1_06882</name>
</gene>
<proteinExistence type="predicted"/>
<organism evidence="1 2">
    <name type="scientific">Pseudomonas syringae pv. actinidiae</name>
    <dbReference type="NCBI Taxonomy" id="103796"/>
    <lineage>
        <taxon>Bacteria</taxon>
        <taxon>Pseudomonadati</taxon>
        <taxon>Pseudomonadota</taxon>
        <taxon>Gammaproteobacteria</taxon>
        <taxon>Pseudomonadales</taxon>
        <taxon>Pseudomonadaceae</taxon>
        <taxon>Pseudomonas</taxon>
        <taxon>Pseudomonas syringae</taxon>
    </lineage>
</organism>
<accession>A0A2V0QKH1</accession>
<dbReference type="EMBL" id="BGJZ01000349">
    <property type="protein sequence ID" value="GBH13394.1"/>
    <property type="molecule type" value="Genomic_DNA"/>
</dbReference>
<evidence type="ECO:0000313" key="1">
    <source>
        <dbReference type="EMBL" id="GBH13394.1"/>
    </source>
</evidence>
<comment type="caution">
    <text evidence="1">The sequence shown here is derived from an EMBL/GenBank/DDBJ whole genome shotgun (WGS) entry which is preliminary data.</text>
</comment>